<comment type="caution">
    <text evidence="3">The sequence shown here is derived from an EMBL/GenBank/DDBJ whole genome shotgun (WGS) entry which is preliminary data.</text>
</comment>
<accession>A0AAN4Z133</accession>
<feature type="signal peptide" evidence="2">
    <location>
        <begin position="1"/>
        <end position="26"/>
    </location>
</feature>
<proteinExistence type="predicted"/>
<gene>
    <name evidence="3" type="ORF">Aory04_001273400</name>
</gene>
<reference evidence="3" key="1">
    <citation type="submission" date="2023-04" db="EMBL/GenBank/DDBJ databases">
        <title>Aspergillus oryzae NBRC 4228.</title>
        <authorList>
            <person name="Ichikawa N."/>
            <person name="Sato H."/>
            <person name="Tonouchi N."/>
        </authorList>
    </citation>
    <scope>NUCLEOTIDE SEQUENCE</scope>
    <source>
        <strain evidence="3">NBRC 4228</strain>
    </source>
</reference>
<dbReference type="AlphaFoldDB" id="A0AAN4Z133"/>
<dbReference type="EMBL" id="BSYA01000269">
    <property type="protein sequence ID" value="GMG37969.1"/>
    <property type="molecule type" value="Genomic_DNA"/>
</dbReference>
<dbReference type="Proteomes" id="UP001165205">
    <property type="component" value="Unassembled WGS sequence"/>
</dbReference>
<dbReference type="PANTHER" id="PTHR35040">
    <property type="match status" value="1"/>
</dbReference>
<name>A0AAN4Z133_ASPOZ</name>
<protein>
    <submittedName>
        <fullName evidence="3">Unnamed protein product</fullName>
    </submittedName>
</protein>
<evidence type="ECO:0000313" key="3">
    <source>
        <dbReference type="EMBL" id="GMG37969.1"/>
    </source>
</evidence>
<dbReference type="InterPro" id="IPR021986">
    <property type="entry name" value="Spherulin4"/>
</dbReference>
<dbReference type="PANTHER" id="PTHR35040:SF7">
    <property type="entry name" value="FIBRONECTIN TYPE-III DOMAIN-CONTAINING PROTEIN-RELATED"/>
    <property type="match status" value="1"/>
</dbReference>
<feature type="region of interest" description="Disordered" evidence="1">
    <location>
        <begin position="114"/>
        <end position="140"/>
    </location>
</feature>
<keyword evidence="2" id="KW-0732">Signal</keyword>
<organism evidence="3 4">
    <name type="scientific">Aspergillus oryzae</name>
    <name type="common">Yellow koji mold</name>
    <dbReference type="NCBI Taxonomy" id="5062"/>
    <lineage>
        <taxon>Eukaryota</taxon>
        <taxon>Fungi</taxon>
        <taxon>Dikarya</taxon>
        <taxon>Ascomycota</taxon>
        <taxon>Pezizomycotina</taxon>
        <taxon>Eurotiomycetes</taxon>
        <taxon>Eurotiomycetidae</taxon>
        <taxon>Eurotiales</taxon>
        <taxon>Aspergillaceae</taxon>
        <taxon>Aspergillus</taxon>
        <taxon>Aspergillus subgen. Circumdati</taxon>
    </lineage>
</organism>
<evidence type="ECO:0000256" key="2">
    <source>
        <dbReference type="SAM" id="SignalP"/>
    </source>
</evidence>
<feature type="chain" id="PRO_5042880759" evidence="2">
    <location>
        <begin position="27"/>
        <end position="348"/>
    </location>
</feature>
<sequence length="348" mass="36567">MLFNNPSTILVGALGCMSLLSQRAYAAHIPYRHRHSQHSPGGVYDSAPPVSACGTGAPTATTTVTVTETIDASSTELNVITPTVVPASYTTVDISSSSSSSTFTSVVAVSSTSTSTSTSTSVSESTSVSTSASASSSGNSTSKAKVIIPIVANSDVQFTVIINPDNGPGSNTASDANFLTAVPRLASYSNALVLGYVSTQKGTRDISEVEKDIQTYAAWPSTSGKSSFAVHGIFLDEAVADYNADTVTYYKNLASTIRTYLDIPDSTVIFESAYSEFQSAYSANEFEKVKGLDLGRFATMVYGIPSDADLSTLITQLRSISSHTYMSNLDTYLAYDSLWSTVVSLLSA</sequence>
<evidence type="ECO:0000313" key="4">
    <source>
        <dbReference type="Proteomes" id="UP001165205"/>
    </source>
</evidence>
<dbReference type="Pfam" id="PF12138">
    <property type="entry name" value="Spherulin4"/>
    <property type="match status" value="1"/>
</dbReference>
<evidence type="ECO:0000256" key="1">
    <source>
        <dbReference type="SAM" id="MobiDB-lite"/>
    </source>
</evidence>